<comment type="caution">
    <text evidence="4">The sequence shown here is derived from an EMBL/GenBank/DDBJ whole genome shotgun (WGS) entry which is preliminary data.</text>
</comment>
<feature type="non-terminal residue" evidence="4">
    <location>
        <position position="181"/>
    </location>
</feature>
<sequence length="181" mass="18894">MVVCVLIPRFQLTVAVGDREELLSSPAALAPEPGREARVGEVSLAAEAFGVRAGMSLGEALARCPSLALVPPDPAGVADAWERLIVRLESIGAAVEAERPGLASFEAQGLVRLHGGTLERVLAAARTALRHPARLGAGPSRFCALAAATRARARRPQVVLGDARAARDYLATLPVALLRGR</sequence>
<dbReference type="Proteomes" id="UP001284601">
    <property type="component" value="Unassembled WGS sequence"/>
</dbReference>
<dbReference type="Pfam" id="PF00817">
    <property type="entry name" value="IMS"/>
    <property type="match status" value="1"/>
</dbReference>
<dbReference type="SUPFAM" id="SSF56672">
    <property type="entry name" value="DNA/RNA polymerases"/>
    <property type="match status" value="1"/>
</dbReference>
<name>A0ABU4HZ68_9ACTN</name>
<feature type="domain" description="UmuC" evidence="3">
    <location>
        <begin position="2"/>
        <end position="181"/>
    </location>
</feature>
<evidence type="ECO:0000313" key="4">
    <source>
        <dbReference type="EMBL" id="MDW5598623.1"/>
    </source>
</evidence>
<dbReference type="InterPro" id="IPR001126">
    <property type="entry name" value="UmuC"/>
</dbReference>
<comment type="similarity">
    <text evidence="1">Belongs to the DNA polymerase type-Y family.</text>
</comment>
<dbReference type="InterPro" id="IPR043128">
    <property type="entry name" value="Rev_trsase/Diguanyl_cyclase"/>
</dbReference>
<evidence type="ECO:0000313" key="5">
    <source>
        <dbReference type="Proteomes" id="UP001284601"/>
    </source>
</evidence>
<accession>A0ABU4HZ68</accession>
<keyword evidence="5" id="KW-1185">Reference proteome</keyword>
<reference evidence="5" key="1">
    <citation type="submission" date="2023-07" db="EMBL/GenBank/DDBJ databases">
        <title>Conexibacter stalactiti sp. nov., isolated from stalactites in a lava cave and emended description of the genus Conexibacter.</title>
        <authorList>
            <person name="Lee S.D."/>
        </authorList>
    </citation>
    <scope>NUCLEOTIDE SEQUENCE [LARGE SCALE GENOMIC DNA]</scope>
    <source>
        <strain evidence="5">KCTC 39840</strain>
    </source>
</reference>
<proteinExistence type="inferred from homology"/>
<reference evidence="4 5" key="2">
    <citation type="submission" date="2023-10" db="EMBL/GenBank/DDBJ databases">
        <authorList>
            <person name="Han X.F."/>
        </authorList>
    </citation>
    <scope>NUCLEOTIDE SEQUENCE [LARGE SCALE GENOMIC DNA]</scope>
    <source>
        <strain evidence="4 5">KCTC 39840</strain>
    </source>
</reference>
<dbReference type="Gene3D" id="3.40.1170.60">
    <property type="match status" value="1"/>
</dbReference>
<organism evidence="4 5">
    <name type="scientific">Conexibacter stalactiti</name>
    <dbReference type="NCBI Taxonomy" id="1940611"/>
    <lineage>
        <taxon>Bacteria</taxon>
        <taxon>Bacillati</taxon>
        <taxon>Actinomycetota</taxon>
        <taxon>Thermoleophilia</taxon>
        <taxon>Solirubrobacterales</taxon>
        <taxon>Conexibacteraceae</taxon>
        <taxon>Conexibacter</taxon>
    </lineage>
</organism>
<gene>
    <name evidence="4" type="ORF">R7226_29955</name>
</gene>
<protein>
    <recommendedName>
        <fullName evidence="3">UmuC domain-containing protein</fullName>
    </recommendedName>
</protein>
<dbReference type="PROSITE" id="PS50173">
    <property type="entry name" value="UMUC"/>
    <property type="match status" value="1"/>
</dbReference>
<evidence type="ECO:0000256" key="2">
    <source>
        <dbReference type="ARBA" id="ARBA00025589"/>
    </source>
</evidence>
<evidence type="ECO:0000256" key="1">
    <source>
        <dbReference type="ARBA" id="ARBA00010945"/>
    </source>
</evidence>
<evidence type="ECO:0000259" key="3">
    <source>
        <dbReference type="PROSITE" id="PS50173"/>
    </source>
</evidence>
<dbReference type="InterPro" id="IPR043502">
    <property type="entry name" value="DNA/RNA_pol_sf"/>
</dbReference>
<dbReference type="Gene3D" id="3.30.70.270">
    <property type="match status" value="1"/>
</dbReference>
<dbReference type="EMBL" id="JAWSTH010000158">
    <property type="protein sequence ID" value="MDW5598623.1"/>
    <property type="molecule type" value="Genomic_DNA"/>
</dbReference>
<comment type="function">
    <text evidence="2">Poorly processive, error-prone DNA polymerase involved in untargeted mutagenesis. Copies undamaged DNA at stalled replication forks, which arise in vivo from mismatched or misaligned primer ends. These misaligned primers can be extended by PolIV. Exhibits no 3'-5' exonuclease (proofreading) activity. May be involved in translesional synthesis, in conjunction with the beta clamp from PolIII.</text>
</comment>